<evidence type="ECO:0000313" key="1">
    <source>
        <dbReference type="EMBL" id="PNY15381.1"/>
    </source>
</evidence>
<protein>
    <submittedName>
        <fullName evidence="1">Uncharacterized protein</fullName>
    </submittedName>
</protein>
<evidence type="ECO:0000313" key="2">
    <source>
        <dbReference type="Proteomes" id="UP000236291"/>
    </source>
</evidence>
<proteinExistence type="predicted"/>
<reference evidence="1 2" key="1">
    <citation type="journal article" date="2014" name="Am. J. Bot.">
        <title>Genome assembly and annotation for red clover (Trifolium pratense; Fabaceae).</title>
        <authorList>
            <person name="Istvanek J."/>
            <person name="Jaros M."/>
            <person name="Krenek A."/>
            <person name="Repkova J."/>
        </authorList>
    </citation>
    <scope>NUCLEOTIDE SEQUENCE [LARGE SCALE GENOMIC DNA]</scope>
    <source>
        <strain evidence="2">cv. Tatra</strain>
        <tissue evidence="1">Young leaves</tissue>
    </source>
</reference>
<accession>A0A2K3PJB6</accession>
<sequence length="66" mass="7167">MCHPEAKGFCSGITTRVGHHFARVMPRGSPVVHASTGISAKQVQTEGHEAYRQGMDILFSFNVAPK</sequence>
<reference evidence="1 2" key="2">
    <citation type="journal article" date="2017" name="Front. Plant Sci.">
        <title>Gene Classification and Mining of Molecular Markers Useful in Red Clover (Trifolium pratense) Breeding.</title>
        <authorList>
            <person name="Istvanek J."/>
            <person name="Dluhosova J."/>
            <person name="Dluhos P."/>
            <person name="Patkova L."/>
            <person name="Nedelnik J."/>
            <person name="Repkova J."/>
        </authorList>
    </citation>
    <scope>NUCLEOTIDE SEQUENCE [LARGE SCALE GENOMIC DNA]</scope>
    <source>
        <strain evidence="2">cv. Tatra</strain>
        <tissue evidence="1">Young leaves</tissue>
    </source>
</reference>
<organism evidence="1 2">
    <name type="scientific">Trifolium pratense</name>
    <name type="common">Red clover</name>
    <dbReference type="NCBI Taxonomy" id="57577"/>
    <lineage>
        <taxon>Eukaryota</taxon>
        <taxon>Viridiplantae</taxon>
        <taxon>Streptophyta</taxon>
        <taxon>Embryophyta</taxon>
        <taxon>Tracheophyta</taxon>
        <taxon>Spermatophyta</taxon>
        <taxon>Magnoliopsida</taxon>
        <taxon>eudicotyledons</taxon>
        <taxon>Gunneridae</taxon>
        <taxon>Pentapetalae</taxon>
        <taxon>rosids</taxon>
        <taxon>fabids</taxon>
        <taxon>Fabales</taxon>
        <taxon>Fabaceae</taxon>
        <taxon>Papilionoideae</taxon>
        <taxon>50 kb inversion clade</taxon>
        <taxon>NPAAA clade</taxon>
        <taxon>Hologalegina</taxon>
        <taxon>IRL clade</taxon>
        <taxon>Trifolieae</taxon>
        <taxon>Trifolium</taxon>
    </lineage>
</organism>
<dbReference type="Proteomes" id="UP000236291">
    <property type="component" value="Unassembled WGS sequence"/>
</dbReference>
<comment type="caution">
    <text evidence="1">The sequence shown here is derived from an EMBL/GenBank/DDBJ whole genome shotgun (WGS) entry which is preliminary data.</text>
</comment>
<name>A0A2K3PJB6_TRIPR</name>
<gene>
    <name evidence="1" type="ORF">L195_g012076</name>
</gene>
<dbReference type="AlphaFoldDB" id="A0A2K3PJB6"/>
<dbReference type="EMBL" id="ASHM01007624">
    <property type="protein sequence ID" value="PNY15381.1"/>
    <property type="molecule type" value="Genomic_DNA"/>
</dbReference>